<dbReference type="PANTHER" id="PTHR37309">
    <property type="entry name" value="SLR0284 PROTEIN"/>
    <property type="match status" value="1"/>
</dbReference>
<dbReference type="OrthoDB" id="6402664at2"/>
<sequence length="114" mass="12383">MEKLITRIVVNIAAFYAAAALFPAINLFSPLAVLGAAVILTLINFTLRPVLFIVTLPLNLLTLGLFTFIMNTWMVMLADLFIPGLTVPGFWPALGTALIISALNMTVKALRHQS</sequence>
<organism evidence="2 3">
    <name type="scientific">Formimonas warabiya</name>
    <dbReference type="NCBI Taxonomy" id="1761012"/>
    <lineage>
        <taxon>Bacteria</taxon>
        <taxon>Bacillati</taxon>
        <taxon>Bacillota</taxon>
        <taxon>Clostridia</taxon>
        <taxon>Eubacteriales</taxon>
        <taxon>Peptococcaceae</taxon>
        <taxon>Candidatus Formimonas</taxon>
    </lineage>
</organism>
<dbReference type="EMBL" id="CP017634">
    <property type="protein sequence ID" value="ATW26900.1"/>
    <property type="molecule type" value="Genomic_DNA"/>
</dbReference>
<accession>A0A3G1KWV4</accession>
<dbReference type="Pfam" id="PF04020">
    <property type="entry name" value="Phage_holin_4_2"/>
    <property type="match status" value="1"/>
</dbReference>
<keyword evidence="1" id="KW-1133">Transmembrane helix</keyword>
<evidence type="ECO:0000313" key="3">
    <source>
        <dbReference type="Proteomes" id="UP000323521"/>
    </source>
</evidence>
<keyword evidence="1" id="KW-0812">Transmembrane</keyword>
<feature type="transmembrane region" description="Helical" evidence="1">
    <location>
        <begin position="12"/>
        <end position="43"/>
    </location>
</feature>
<dbReference type="AlphaFoldDB" id="A0A3G1KWV4"/>
<dbReference type="PANTHER" id="PTHR37309:SF1">
    <property type="entry name" value="SLR0284 PROTEIN"/>
    <property type="match status" value="1"/>
</dbReference>
<proteinExistence type="predicted"/>
<keyword evidence="1" id="KW-0472">Membrane</keyword>
<feature type="transmembrane region" description="Helical" evidence="1">
    <location>
        <begin position="50"/>
        <end position="70"/>
    </location>
</feature>
<reference evidence="2 3" key="1">
    <citation type="submission" date="2016-10" db="EMBL/GenBank/DDBJ databases">
        <title>Complete Genome Sequence of Peptococcaceae strain DCMF.</title>
        <authorList>
            <person name="Edwards R.J."/>
            <person name="Holland S.I."/>
            <person name="Deshpande N.P."/>
            <person name="Wong Y.K."/>
            <person name="Ertan H."/>
            <person name="Manefield M."/>
            <person name="Russell T.L."/>
            <person name="Lee M.J."/>
        </authorList>
    </citation>
    <scope>NUCLEOTIDE SEQUENCE [LARGE SCALE GENOMIC DNA]</scope>
    <source>
        <strain evidence="2 3">DCMF</strain>
    </source>
</reference>
<feature type="transmembrane region" description="Helical" evidence="1">
    <location>
        <begin position="90"/>
        <end position="110"/>
    </location>
</feature>
<evidence type="ECO:0000313" key="2">
    <source>
        <dbReference type="EMBL" id="ATW26900.1"/>
    </source>
</evidence>
<evidence type="ECO:0000256" key="1">
    <source>
        <dbReference type="SAM" id="Phobius"/>
    </source>
</evidence>
<dbReference type="InterPro" id="IPR007165">
    <property type="entry name" value="Phage_holin_4_2"/>
</dbReference>
<dbReference type="KEGG" id="fwa:DCMF_20960"/>
<keyword evidence="3" id="KW-1185">Reference proteome</keyword>
<name>A0A3G1KWV4_FORW1</name>
<protein>
    <recommendedName>
        <fullName evidence="4">Phage holin family protein</fullName>
    </recommendedName>
</protein>
<gene>
    <name evidence="2" type="ORF">DCMF_20960</name>
</gene>
<evidence type="ECO:0008006" key="4">
    <source>
        <dbReference type="Google" id="ProtNLM"/>
    </source>
</evidence>
<dbReference type="RefSeq" id="WP_148136231.1">
    <property type="nucleotide sequence ID" value="NZ_CP017634.1"/>
</dbReference>
<dbReference type="Proteomes" id="UP000323521">
    <property type="component" value="Chromosome"/>
</dbReference>